<keyword evidence="4" id="KW-1185">Reference proteome</keyword>
<dbReference type="Gene3D" id="6.10.220.10">
    <property type="match status" value="1"/>
</dbReference>
<organism evidence="3 4">
    <name type="scientific">Muraenolepis orangiensis</name>
    <name type="common">Patagonian moray cod</name>
    <dbReference type="NCBI Taxonomy" id="630683"/>
    <lineage>
        <taxon>Eukaryota</taxon>
        <taxon>Metazoa</taxon>
        <taxon>Chordata</taxon>
        <taxon>Craniata</taxon>
        <taxon>Vertebrata</taxon>
        <taxon>Euteleostomi</taxon>
        <taxon>Actinopterygii</taxon>
        <taxon>Neopterygii</taxon>
        <taxon>Teleostei</taxon>
        <taxon>Neoteleostei</taxon>
        <taxon>Acanthomorphata</taxon>
        <taxon>Zeiogadaria</taxon>
        <taxon>Gadariae</taxon>
        <taxon>Gadiformes</taxon>
        <taxon>Muraenolepidoidei</taxon>
        <taxon>Muraenolepididae</taxon>
        <taxon>Muraenolepis</taxon>
    </lineage>
</organism>
<feature type="domain" description="Myosin VI lever arm" evidence="2">
    <location>
        <begin position="34"/>
        <end position="131"/>
    </location>
</feature>
<dbReference type="OrthoDB" id="6108017at2759"/>
<dbReference type="CDD" id="cd21759">
    <property type="entry name" value="CBD_MYO6-like"/>
    <property type="match status" value="1"/>
</dbReference>
<reference evidence="3" key="1">
    <citation type="submission" date="2022-07" db="EMBL/GenBank/DDBJ databases">
        <title>Chromosome-level genome of Muraenolepis orangiensis.</title>
        <authorList>
            <person name="Kim J."/>
        </authorList>
    </citation>
    <scope>NUCLEOTIDE SEQUENCE</scope>
    <source>
        <strain evidence="3">KU_S4_2022</strain>
        <tissue evidence="3">Muscle</tissue>
    </source>
</reference>
<dbReference type="InterPro" id="IPR027417">
    <property type="entry name" value="P-loop_NTPase"/>
</dbReference>
<dbReference type="InterPro" id="IPR049016">
    <property type="entry name" value="MYO6_lever"/>
</dbReference>
<evidence type="ECO:0000313" key="3">
    <source>
        <dbReference type="EMBL" id="KAJ3606688.1"/>
    </source>
</evidence>
<dbReference type="Proteomes" id="UP001148018">
    <property type="component" value="Unassembled WGS sequence"/>
</dbReference>
<protein>
    <recommendedName>
        <fullName evidence="2">Myosin VI lever arm domain-containing protein</fullName>
    </recommendedName>
</protein>
<comment type="caution">
    <text evidence="3">The sequence shown here is derived from an EMBL/GenBank/DDBJ whole genome shotgun (WGS) entry which is preliminary data.</text>
</comment>
<dbReference type="SUPFAM" id="SSF52540">
    <property type="entry name" value="P-loop containing nucleoside triphosphate hydrolases"/>
    <property type="match status" value="1"/>
</dbReference>
<dbReference type="Pfam" id="PF21521">
    <property type="entry name" value="MYO6_lever"/>
    <property type="match status" value="2"/>
</dbReference>
<proteinExistence type="predicted"/>
<name>A0A9Q0IQI3_9TELE</name>
<feature type="region of interest" description="Disordered" evidence="1">
    <location>
        <begin position="161"/>
        <end position="201"/>
    </location>
</feature>
<feature type="domain" description="Myosin VI lever arm" evidence="2">
    <location>
        <begin position="133"/>
        <end position="158"/>
    </location>
</feature>
<dbReference type="AlphaFoldDB" id="A0A9Q0IQI3"/>
<dbReference type="Gene3D" id="3.30.70.1590">
    <property type="match status" value="1"/>
</dbReference>
<gene>
    <name evidence="3" type="ORF">NHX12_026207</name>
</gene>
<evidence type="ECO:0000313" key="4">
    <source>
        <dbReference type="Proteomes" id="UP001148018"/>
    </source>
</evidence>
<sequence length="201" mass="24048">MALGLNENDYKFGLTRVFFRPGKFSEFDQIMKSDPAHLAELVKKVNTWLIHSRWKKVQWGALSVIKLKNKMLYRASACITMQKTIRMWVCRRKHKPRIDGLVKVRHLKTRMGRFTEVVGGLKEGQQEMSQQCTIMSRLDIDHEHQALVARSALLLTAMQDKKKEEEELERLKRIQEDMEREKQRRLEDEQRRRQDEEDRRL</sequence>
<accession>A0A9Q0IQI3</accession>
<evidence type="ECO:0000256" key="1">
    <source>
        <dbReference type="SAM" id="MobiDB-lite"/>
    </source>
</evidence>
<evidence type="ECO:0000259" key="2">
    <source>
        <dbReference type="Pfam" id="PF21521"/>
    </source>
</evidence>
<dbReference type="EMBL" id="JANIIK010000042">
    <property type="protein sequence ID" value="KAJ3606688.1"/>
    <property type="molecule type" value="Genomic_DNA"/>
</dbReference>